<keyword evidence="2" id="KW-0813">Transport</keyword>
<dbReference type="GO" id="GO:0005524">
    <property type="term" value="F:ATP binding"/>
    <property type="evidence" value="ECO:0007669"/>
    <property type="project" value="UniProtKB-KW"/>
</dbReference>
<evidence type="ECO:0000256" key="3">
    <source>
        <dbReference type="ARBA" id="ARBA00022741"/>
    </source>
</evidence>
<evidence type="ECO:0000256" key="4">
    <source>
        <dbReference type="ARBA" id="ARBA00022840"/>
    </source>
</evidence>
<evidence type="ECO:0000256" key="1">
    <source>
        <dbReference type="ARBA" id="ARBA00005417"/>
    </source>
</evidence>
<evidence type="ECO:0000259" key="5">
    <source>
        <dbReference type="PROSITE" id="PS50893"/>
    </source>
</evidence>
<accession>A0A7K1UAY5</accession>
<keyword evidence="7" id="KW-1185">Reference proteome</keyword>
<dbReference type="Proteomes" id="UP000461730">
    <property type="component" value="Unassembled WGS sequence"/>
</dbReference>
<sequence>MDSVIRIQHLHFSYQQKDVLRDLNITVPEGAIYGFLGKNGAGKTTTIKILLGLIRVQSGKVFVFDRDMNDERSRMEILRRTGSFVESHALYPNMKAREYLKVKQVLLGLPERNIDETLEMVELRPGKLRIREFSLGMKQRLCLAYALLNKPSLLVLDEPANGLDPAGIIAMRELLMRLNREYGITIFVSSHLLTEIEKTVTHLGVISNNRIVFQGTTEELQQNAGGILRVGTGDIPRAMLLLEKAGYRPLLTSDNKLQLAIASMQDIHEVNKLLVDNNVPVFYLNAEEQLEQFFMQLTNN</sequence>
<dbReference type="RefSeq" id="WP_157308865.1">
    <property type="nucleotide sequence ID" value="NZ_WRXN01000013.1"/>
</dbReference>
<dbReference type="InterPro" id="IPR003593">
    <property type="entry name" value="AAA+_ATPase"/>
</dbReference>
<dbReference type="InterPro" id="IPR003439">
    <property type="entry name" value="ABC_transporter-like_ATP-bd"/>
</dbReference>
<protein>
    <submittedName>
        <fullName evidence="6">ATP-binding cassette domain-containing protein</fullName>
    </submittedName>
</protein>
<evidence type="ECO:0000313" key="6">
    <source>
        <dbReference type="EMBL" id="MVT11438.1"/>
    </source>
</evidence>
<comment type="caution">
    <text evidence="6">The sequence shown here is derived from an EMBL/GenBank/DDBJ whole genome shotgun (WGS) entry which is preliminary data.</text>
</comment>
<dbReference type="EMBL" id="WRXN01000013">
    <property type="protein sequence ID" value="MVT11438.1"/>
    <property type="molecule type" value="Genomic_DNA"/>
</dbReference>
<evidence type="ECO:0000313" key="7">
    <source>
        <dbReference type="Proteomes" id="UP000461730"/>
    </source>
</evidence>
<dbReference type="SUPFAM" id="SSF52540">
    <property type="entry name" value="P-loop containing nucleoside triphosphate hydrolases"/>
    <property type="match status" value="1"/>
</dbReference>
<evidence type="ECO:0000256" key="2">
    <source>
        <dbReference type="ARBA" id="ARBA00022448"/>
    </source>
</evidence>
<keyword evidence="3" id="KW-0547">Nucleotide-binding</keyword>
<organism evidence="6 7">
    <name type="scientific">Chitinophaga tropicalis</name>
    <dbReference type="NCBI Taxonomy" id="2683588"/>
    <lineage>
        <taxon>Bacteria</taxon>
        <taxon>Pseudomonadati</taxon>
        <taxon>Bacteroidota</taxon>
        <taxon>Chitinophagia</taxon>
        <taxon>Chitinophagales</taxon>
        <taxon>Chitinophagaceae</taxon>
        <taxon>Chitinophaga</taxon>
    </lineage>
</organism>
<dbReference type="SMART" id="SM00382">
    <property type="entry name" value="AAA"/>
    <property type="match status" value="1"/>
</dbReference>
<dbReference type="GO" id="GO:0016887">
    <property type="term" value="F:ATP hydrolysis activity"/>
    <property type="evidence" value="ECO:0007669"/>
    <property type="project" value="InterPro"/>
</dbReference>
<feature type="domain" description="ABC transporter" evidence="5">
    <location>
        <begin position="5"/>
        <end position="233"/>
    </location>
</feature>
<dbReference type="PANTHER" id="PTHR43335:SF4">
    <property type="entry name" value="ABC TRANSPORTER, ATP-BINDING PROTEIN"/>
    <property type="match status" value="1"/>
</dbReference>
<comment type="similarity">
    <text evidence="1">Belongs to the ABC transporter superfamily.</text>
</comment>
<keyword evidence="4 6" id="KW-0067">ATP-binding</keyword>
<dbReference type="Pfam" id="PF00005">
    <property type="entry name" value="ABC_tran"/>
    <property type="match status" value="1"/>
</dbReference>
<name>A0A7K1UAY5_9BACT</name>
<dbReference type="InterPro" id="IPR027417">
    <property type="entry name" value="P-loop_NTPase"/>
</dbReference>
<reference evidence="6 7" key="1">
    <citation type="submission" date="2019-12" db="EMBL/GenBank/DDBJ databases">
        <title>Chitinophaga sp. strain ysch24 (GDMCC 1.1355), whole genome shotgun sequence.</title>
        <authorList>
            <person name="Zhang X."/>
        </authorList>
    </citation>
    <scope>NUCLEOTIDE SEQUENCE [LARGE SCALE GENOMIC DNA]</scope>
    <source>
        <strain evidence="7">ysch24</strain>
    </source>
</reference>
<proteinExistence type="inferred from homology"/>
<dbReference type="Gene3D" id="3.40.50.300">
    <property type="entry name" value="P-loop containing nucleotide triphosphate hydrolases"/>
    <property type="match status" value="1"/>
</dbReference>
<dbReference type="AlphaFoldDB" id="A0A7K1UAY5"/>
<gene>
    <name evidence="6" type="ORF">GO493_24445</name>
</gene>
<dbReference type="PROSITE" id="PS50893">
    <property type="entry name" value="ABC_TRANSPORTER_2"/>
    <property type="match status" value="1"/>
</dbReference>
<dbReference type="PANTHER" id="PTHR43335">
    <property type="entry name" value="ABC TRANSPORTER, ATP-BINDING PROTEIN"/>
    <property type="match status" value="1"/>
</dbReference>